<sequence>MITRVLAWGWVRGFVAGRWPEDQVARISAEMMFQENQEAEGSLHGATGLFAEVRVDTVPAPAVSGMAPYRPLLPS</sequence>
<keyword evidence="2" id="KW-1185">Reference proteome</keyword>
<geneLocation type="plasmid" evidence="1 2">
    <name>pCdes1</name>
</geneLocation>
<dbReference type="Proteomes" id="UP000068067">
    <property type="component" value="Plasmid pCdes1"/>
</dbReference>
<evidence type="ECO:0000313" key="2">
    <source>
        <dbReference type="Proteomes" id="UP000068067"/>
    </source>
</evidence>
<dbReference type="EMBL" id="CP009221">
    <property type="protein sequence ID" value="ALC07158.1"/>
    <property type="molecule type" value="Genomic_DNA"/>
</dbReference>
<protein>
    <submittedName>
        <fullName evidence="1">Uncharacterized protein</fullName>
    </submittedName>
</protein>
<dbReference type="KEGG" id="cdx:CDES_14190"/>
<dbReference type="AlphaFoldDB" id="A0A0M4CKN3"/>
<organism evidence="1 2">
    <name type="scientific">Corynebacterium deserti GIMN1.010</name>
    <dbReference type="NCBI Taxonomy" id="931089"/>
    <lineage>
        <taxon>Bacteria</taxon>
        <taxon>Bacillati</taxon>
        <taxon>Actinomycetota</taxon>
        <taxon>Actinomycetes</taxon>
        <taxon>Mycobacteriales</taxon>
        <taxon>Corynebacteriaceae</taxon>
        <taxon>Corynebacterium</taxon>
    </lineage>
</organism>
<keyword evidence="1" id="KW-0614">Plasmid</keyword>
<reference evidence="1 2" key="1">
    <citation type="submission" date="2014-08" db="EMBL/GenBank/DDBJ databases">
        <title>Complete genome sequence of Corynebacterium deserti GIMN1.010 (=DSM 45689), isolated from desert sand in western China.</title>
        <authorList>
            <person name="Ruckert C."/>
            <person name="Albersmeier A."/>
            <person name="Kalinowski J."/>
        </authorList>
    </citation>
    <scope>NUCLEOTIDE SEQUENCE [LARGE SCALE GENOMIC DNA]</scope>
    <source>
        <strain evidence="1 2">GIMN1.010</strain>
        <plasmid evidence="1 2">pCdes1</plasmid>
    </source>
</reference>
<name>A0A0M4CKN3_9CORY</name>
<proteinExistence type="predicted"/>
<evidence type="ECO:0000313" key="1">
    <source>
        <dbReference type="EMBL" id="ALC07158.1"/>
    </source>
</evidence>
<gene>
    <name evidence="1" type="ORF">CDES_14190</name>
</gene>
<accession>A0A0M4CKN3</accession>